<evidence type="ECO:0000256" key="1">
    <source>
        <dbReference type="ARBA" id="ARBA00023015"/>
    </source>
</evidence>
<gene>
    <name evidence="5" type="ORF">E1286_24340</name>
</gene>
<comment type="caution">
    <text evidence="5">The sequence shown here is derived from an EMBL/GenBank/DDBJ whole genome shotgun (WGS) entry which is preliminary data.</text>
</comment>
<sequence length="263" mass="29100">MASTLVRRRPPFTCRSESPPRLLVMTSTQRYLEMADILEAELAHVPVGAQVPSEHVLAGRFQVSRPAARAALQELERRLLVRRVQGVGTFRRGRVEYVISAHVPPSFSETVRLAGAEPGARLVNCGVRRAVEAERARLGLSAGAAVWAVERVFSVNGEAAAYATSVLPRRPLLNLDRELADDVSLHRVLRRRYGLTVVRARYRISLDVPPPGVADHLTGGERGPVWLAESVNRAAGGPYVEYARTYLRPDVLDVTFEIEEETH</sequence>
<keyword evidence="2" id="KW-0238">DNA-binding</keyword>
<dbReference type="SUPFAM" id="SSF46785">
    <property type="entry name" value="Winged helix' DNA-binding domain"/>
    <property type="match status" value="1"/>
</dbReference>
<evidence type="ECO:0000256" key="3">
    <source>
        <dbReference type="ARBA" id="ARBA00023163"/>
    </source>
</evidence>
<accession>A0A4R4YK57</accession>
<name>A0A4R4YK57_9ACTN</name>
<dbReference type="Pfam" id="PF07702">
    <property type="entry name" value="UTRA"/>
    <property type="match status" value="1"/>
</dbReference>
<keyword evidence="6" id="KW-1185">Reference proteome</keyword>
<evidence type="ECO:0000256" key="2">
    <source>
        <dbReference type="ARBA" id="ARBA00023125"/>
    </source>
</evidence>
<organism evidence="5 6">
    <name type="scientific">Nonomuraea terrae</name>
    <dbReference type="NCBI Taxonomy" id="2530383"/>
    <lineage>
        <taxon>Bacteria</taxon>
        <taxon>Bacillati</taxon>
        <taxon>Actinomycetota</taxon>
        <taxon>Actinomycetes</taxon>
        <taxon>Streptosporangiales</taxon>
        <taxon>Streptosporangiaceae</taxon>
        <taxon>Nonomuraea</taxon>
    </lineage>
</organism>
<dbReference type="PANTHER" id="PTHR44846">
    <property type="entry name" value="MANNOSYL-D-GLYCERATE TRANSPORT/METABOLISM SYSTEM REPRESSOR MNGR-RELATED"/>
    <property type="match status" value="1"/>
</dbReference>
<evidence type="ECO:0000313" key="6">
    <source>
        <dbReference type="Proteomes" id="UP000295302"/>
    </source>
</evidence>
<dbReference type="PANTHER" id="PTHR44846:SF1">
    <property type="entry name" value="MANNOSYL-D-GLYCERATE TRANSPORT_METABOLISM SYSTEM REPRESSOR MNGR-RELATED"/>
    <property type="match status" value="1"/>
</dbReference>
<dbReference type="InterPro" id="IPR000524">
    <property type="entry name" value="Tscrpt_reg_HTH_GntR"/>
</dbReference>
<keyword evidence="1" id="KW-0805">Transcription regulation</keyword>
<dbReference type="AlphaFoldDB" id="A0A4R4YK57"/>
<dbReference type="Gene3D" id="1.10.10.10">
    <property type="entry name" value="Winged helix-like DNA-binding domain superfamily/Winged helix DNA-binding domain"/>
    <property type="match status" value="1"/>
</dbReference>
<keyword evidence="3" id="KW-0804">Transcription</keyword>
<dbReference type="Gene3D" id="3.40.1410.10">
    <property type="entry name" value="Chorismate lyase-like"/>
    <property type="match status" value="1"/>
</dbReference>
<reference evidence="5 6" key="1">
    <citation type="submission" date="2019-03" db="EMBL/GenBank/DDBJ databases">
        <title>Draft genome sequences of novel Actinobacteria.</title>
        <authorList>
            <person name="Sahin N."/>
            <person name="Ay H."/>
            <person name="Saygin H."/>
        </authorList>
    </citation>
    <scope>NUCLEOTIDE SEQUENCE [LARGE SCALE GENOMIC DNA]</scope>
    <source>
        <strain evidence="5 6">CH32</strain>
    </source>
</reference>
<protein>
    <submittedName>
        <fullName evidence="5">GntR family transcriptional regulator</fullName>
    </submittedName>
</protein>
<dbReference type="SUPFAM" id="SSF64288">
    <property type="entry name" value="Chorismate lyase-like"/>
    <property type="match status" value="1"/>
</dbReference>
<dbReference type="InterPro" id="IPR011663">
    <property type="entry name" value="UTRA"/>
</dbReference>
<evidence type="ECO:0000313" key="5">
    <source>
        <dbReference type="EMBL" id="TDD45348.1"/>
    </source>
</evidence>
<dbReference type="SMART" id="SM00345">
    <property type="entry name" value="HTH_GNTR"/>
    <property type="match status" value="1"/>
</dbReference>
<evidence type="ECO:0000259" key="4">
    <source>
        <dbReference type="PROSITE" id="PS50949"/>
    </source>
</evidence>
<dbReference type="SMART" id="SM00866">
    <property type="entry name" value="UTRA"/>
    <property type="match status" value="1"/>
</dbReference>
<dbReference type="InterPro" id="IPR036390">
    <property type="entry name" value="WH_DNA-bd_sf"/>
</dbReference>
<dbReference type="OrthoDB" id="3194402at2"/>
<dbReference type="GO" id="GO:0003677">
    <property type="term" value="F:DNA binding"/>
    <property type="evidence" value="ECO:0007669"/>
    <property type="project" value="UniProtKB-KW"/>
</dbReference>
<dbReference type="GO" id="GO:0003700">
    <property type="term" value="F:DNA-binding transcription factor activity"/>
    <property type="evidence" value="ECO:0007669"/>
    <property type="project" value="InterPro"/>
</dbReference>
<dbReference type="GO" id="GO:0045892">
    <property type="term" value="P:negative regulation of DNA-templated transcription"/>
    <property type="evidence" value="ECO:0007669"/>
    <property type="project" value="TreeGrafter"/>
</dbReference>
<dbReference type="InterPro" id="IPR036388">
    <property type="entry name" value="WH-like_DNA-bd_sf"/>
</dbReference>
<proteinExistence type="predicted"/>
<dbReference type="EMBL" id="SMKQ01000080">
    <property type="protein sequence ID" value="TDD45348.1"/>
    <property type="molecule type" value="Genomic_DNA"/>
</dbReference>
<dbReference type="InterPro" id="IPR050679">
    <property type="entry name" value="Bact_HTH_transcr_reg"/>
</dbReference>
<dbReference type="InterPro" id="IPR028978">
    <property type="entry name" value="Chorismate_lyase_/UTRA_dom_sf"/>
</dbReference>
<dbReference type="PROSITE" id="PS50949">
    <property type="entry name" value="HTH_GNTR"/>
    <property type="match status" value="1"/>
</dbReference>
<feature type="domain" description="HTH gntR-type" evidence="4">
    <location>
        <begin position="28"/>
        <end position="94"/>
    </location>
</feature>
<dbReference type="Proteomes" id="UP000295302">
    <property type="component" value="Unassembled WGS sequence"/>
</dbReference>
<dbReference type="Pfam" id="PF00392">
    <property type="entry name" value="GntR"/>
    <property type="match status" value="1"/>
</dbReference>